<dbReference type="Proteomes" id="UP000266677">
    <property type="component" value="Unassembled WGS sequence"/>
</dbReference>
<dbReference type="EMBL" id="QZFU01000006">
    <property type="protein sequence ID" value="RJO79914.1"/>
    <property type="molecule type" value="Genomic_DNA"/>
</dbReference>
<accession>A0A3A4K458</accession>
<name>A0A3A4K458_9NOCA</name>
<evidence type="ECO:0000313" key="1">
    <source>
        <dbReference type="EMBL" id="RJO79914.1"/>
    </source>
</evidence>
<protein>
    <submittedName>
        <fullName evidence="1">Uncharacterized protein</fullName>
    </submittedName>
</protein>
<comment type="caution">
    <text evidence="1">The sequence shown here is derived from an EMBL/GenBank/DDBJ whole genome shotgun (WGS) entry which is preliminary data.</text>
</comment>
<sequence length="139" mass="16250">MRYAEIKAIPPQPWPEDSAEVRRLNTVVAELFPDLATAMAPEMADMADAFICFIGECFAKFAGAEWIEYDWPGREFTFYEDINPALRFDTYDEDEVTAWYLISSMIEYSPEEYSGMFADMSATIREYSSYHDEKRHEEF</sequence>
<dbReference type="AlphaFoldDB" id="A0A3A4K458"/>
<evidence type="ECO:0000313" key="2">
    <source>
        <dbReference type="Proteomes" id="UP000266677"/>
    </source>
</evidence>
<reference evidence="1 2" key="1">
    <citation type="submission" date="2018-09" db="EMBL/GenBank/DDBJ databases">
        <title>YIM PH21274 draft genome.</title>
        <authorList>
            <person name="Miao C."/>
        </authorList>
    </citation>
    <scope>NUCLEOTIDE SEQUENCE [LARGE SCALE GENOMIC DNA]</scope>
    <source>
        <strain evidence="1 2">YIM PH 21724</strain>
    </source>
</reference>
<proteinExistence type="predicted"/>
<organism evidence="1 2">
    <name type="scientific">Nocardia panacis</name>
    <dbReference type="NCBI Taxonomy" id="2340916"/>
    <lineage>
        <taxon>Bacteria</taxon>
        <taxon>Bacillati</taxon>
        <taxon>Actinomycetota</taxon>
        <taxon>Actinomycetes</taxon>
        <taxon>Mycobacteriales</taxon>
        <taxon>Nocardiaceae</taxon>
        <taxon>Nocardia</taxon>
    </lineage>
</organism>
<keyword evidence="2" id="KW-1185">Reference proteome</keyword>
<gene>
    <name evidence="1" type="ORF">D5S18_01220</name>
</gene>